<dbReference type="Pfam" id="PF00834">
    <property type="entry name" value="Ribul_P_3_epim"/>
    <property type="match status" value="1"/>
</dbReference>
<dbReference type="PANTHER" id="PTHR11749">
    <property type="entry name" value="RIBULOSE-5-PHOSPHATE-3-EPIMERASE"/>
    <property type="match status" value="1"/>
</dbReference>
<dbReference type="Proteomes" id="UP000177913">
    <property type="component" value="Unassembled WGS sequence"/>
</dbReference>
<dbReference type="InterPro" id="IPR000056">
    <property type="entry name" value="Ribul_P_3_epim-like"/>
</dbReference>
<evidence type="ECO:0000256" key="2">
    <source>
        <dbReference type="ARBA" id="ARBA00023235"/>
    </source>
</evidence>
<name>A0A1F7H1D3_9BACT</name>
<dbReference type="GO" id="GO:0046872">
    <property type="term" value="F:metal ion binding"/>
    <property type="evidence" value="ECO:0007669"/>
    <property type="project" value="UniProtKB-KW"/>
</dbReference>
<dbReference type="InterPro" id="IPR011060">
    <property type="entry name" value="RibuloseP-bd_barrel"/>
</dbReference>
<dbReference type="Gene3D" id="3.20.20.70">
    <property type="entry name" value="Aldolase class I"/>
    <property type="match status" value="1"/>
</dbReference>
<evidence type="ECO:0008006" key="5">
    <source>
        <dbReference type="Google" id="ProtNLM"/>
    </source>
</evidence>
<dbReference type="AlphaFoldDB" id="A0A1F7H1D3"/>
<reference evidence="3 4" key="1">
    <citation type="journal article" date="2016" name="Nat. Commun.">
        <title>Thousands of microbial genomes shed light on interconnected biogeochemical processes in an aquifer system.</title>
        <authorList>
            <person name="Anantharaman K."/>
            <person name="Brown C.T."/>
            <person name="Hug L.A."/>
            <person name="Sharon I."/>
            <person name="Castelle C.J."/>
            <person name="Probst A.J."/>
            <person name="Thomas B.C."/>
            <person name="Singh A."/>
            <person name="Wilkins M.J."/>
            <person name="Karaoz U."/>
            <person name="Brodie E.L."/>
            <person name="Williams K.H."/>
            <person name="Hubbard S.S."/>
            <person name="Banfield J.F."/>
        </authorList>
    </citation>
    <scope>NUCLEOTIDE SEQUENCE [LARGE SCALE GENOMIC DNA]</scope>
</reference>
<dbReference type="GO" id="GO:0016857">
    <property type="term" value="F:racemase and epimerase activity, acting on carbohydrates and derivatives"/>
    <property type="evidence" value="ECO:0007669"/>
    <property type="project" value="InterPro"/>
</dbReference>
<dbReference type="GO" id="GO:0005975">
    <property type="term" value="P:carbohydrate metabolic process"/>
    <property type="evidence" value="ECO:0007669"/>
    <property type="project" value="InterPro"/>
</dbReference>
<comment type="caution">
    <text evidence="3">The sequence shown here is derived from an EMBL/GenBank/DDBJ whole genome shotgun (WGS) entry which is preliminary data.</text>
</comment>
<proteinExistence type="predicted"/>
<evidence type="ECO:0000313" key="4">
    <source>
        <dbReference type="Proteomes" id="UP000177913"/>
    </source>
</evidence>
<dbReference type="InterPro" id="IPR013785">
    <property type="entry name" value="Aldolase_TIM"/>
</dbReference>
<protein>
    <recommendedName>
        <fullName evidence="5">Ribulose-phosphate 3-epimerase</fullName>
    </recommendedName>
</protein>
<dbReference type="SUPFAM" id="SSF51366">
    <property type="entry name" value="Ribulose-phoshate binding barrel"/>
    <property type="match status" value="1"/>
</dbReference>
<keyword evidence="2" id="KW-0413">Isomerase</keyword>
<keyword evidence="1" id="KW-0479">Metal-binding</keyword>
<evidence type="ECO:0000313" key="3">
    <source>
        <dbReference type="EMBL" id="OGK25230.1"/>
    </source>
</evidence>
<organism evidence="3 4">
    <name type="scientific">Candidatus Roizmanbacteria bacterium RIFCSPHIGHO2_02_FULL_38_11</name>
    <dbReference type="NCBI Taxonomy" id="1802039"/>
    <lineage>
        <taxon>Bacteria</taxon>
        <taxon>Candidatus Roizmaniibacteriota</taxon>
    </lineage>
</organism>
<gene>
    <name evidence="3" type="ORF">A3C25_04260</name>
</gene>
<sequence length="219" mass="25540">MQIIPALLEKSPTALFFQIKRLTPYFKIFQIDIADGIFVPNKTVQIDDIMKHETYNMKHLTFDFHLMVNDFEREIKKLEKLRNLLNIKNIFIHFSLSPNYSLLTTNYPLFSFCLVLNPEDKVEDLAKHYTLNPIPCIQIMSVNPGFQGSPFIPQTLKKIEQLRLKDYRNKIYLDGAINQDTIPSILSIKNKPDSLCVGSFLSKAKNLNERVDYLREIKD</sequence>
<dbReference type="EMBL" id="MFZO01000015">
    <property type="protein sequence ID" value="OGK25230.1"/>
    <property type="molecule type" value="Genomic_DNA"/>
</dbReference>
<evidence type="ECO:0000256" key="1">
    <source>
        <dbReference type="ARBA" id="ARBA00022723"/>
    </source>
</evidence>
<accession>A0A1F7H1D3</accession>